<dbReference type="SMART" id="SM00184">
    <property type="entry name" value="RING"/>
    <property type="match status" value="1"/>
</dbReference>
<keyword evidence="1" id="KW-0808">Transferase</keyword>
<dbReference type="SMART" id="SM00240">
    <property type="entry name" value="FHA"/>
    <property type="match status" value="1"/>
</dbReference>
<dbReference type="SUPFAM" id="SSF57850">
    <property type="entry name" value="RING/U-box"/>
    <property type="match status" value="1"/>
</dbReference>
<name>A0ABR3AJK6_PHYBL</name>
<keyword evidence="10" id="KW-1185">Reference proteome</keyword>
<evidence type="ECO:0000256" key="4">
    <source>
        <dbReference type="ARBA" id="ARBA00022786"/>
    </source>
</evidence>
<accession>A0ABR3AJK6</accession>
<evidence type="ECO:0000256" key="1">
    <source>
        <dbReference type="ARBA" id="ARBA00022679"/>
    </source>
</evidence>
<dbReference type="PROSITE" id="PS50006">
    <property type="entry name" value="FHA_DOMAIN"/>
    <property type="match status" value="1"/>
</dbReference>
<feature type="domain" description="RING-type" evidence="8">
    <location>
        <begin position="169"/>
        <end position="212"/>
    </location>
</feature>
<evidence type="ECO:0000259" key="8">
    <source>
        <dbReference type="PROSITE" id="PS50089"/>
    </source>
</evidence>
<reference evidence="9 10" key="1">
    <citation type="submission" date="2024-04" db="EMBL/GenBank/DDBJ databases">
        <title>Symmetric and asymmetric DNA N6-adenine methylation regulates different biological responses in Mucorales.</title>
        <authorList>
            <consortium name="Lawrence Berkeley National Laboratory"/>
            <person name="Lax C."/>
            <person name="Mondo S.J."/>
            <person name="Osorio-Concepcion M."/>
            <person name="Muszewska A."/>
            <person name="Corrochano-Luque M."/>
            <person name="Gutierrez G."/>
            <person name="Riley R."/>
            <person name="Lipzen A."/>
            <person name="Guo J."/>
            <person name="Hundley H."/>
            <person name="Amirebrahimi M."/>
            <person name="Ng V."/>
            <person name="Lorenzo-Gutierrez D."/>
            <person name="Binder U."/>
            <person name="Yang J."/>
            <person name="Song Y."/>
            <person name="Canovas D."/>
            <person name="Navarro E."/>
            <person name="Freitag M."/>
            <person name="Gabaldon T."/>
            <person name="Grigoriev I.V."/>
            <person name="Corrochano L.M."/>
            <person name="Nicolas F.E."/>
            <person name="Garre V."/>
        </authorList>
    </citation>
    <scope>NUCLEOTIDE SEQUENCE [LARGE SCALE GENOMIC DNA]</scope>
    <source>
        <strain evidence="9 10">L51</strain>
    </source>
</reference>
<dbReference type="InterPro" id="IPR001841">
    <property type="entry name" value="Znf_RING"/>
</dbReference>
<organism evidence="9 10">
    <name type="scientific">Phycomyces blakesleeanus</name>
    <dbReference type="NCBI Taxonomy" id="4837"/>
    <lineage>
        <taxon>Eukaryota</taxon>
        <taxon>Fungi</taxon>
        <taxon>Fungi incertae sedis</taxon>
        <taxon>Mucoromycota</taxon>
        <taxon>Mucoromycotina</taxon>
        <taxon>Mucoromycetes</taxon>
        <taxon>Mucorales</taxon>
        <taxon>Phycomycetaceae</taxon>
        <taxon>Phycomyces</taxon>
    </lineage>
</organism>
<dbReference type="PROSITE" id="PS50089">
    <property type="entry name" value="ZF_RING_2"/>
    <property type="match status" value="1"/>
</dbReference>
<evidence type="ECO:0000256" key="2">
    <source>
        <dbReference type="ARBA" id="ARBA00022723"/>
    </source>
</evidence>
<keyword evidence="2" id="KW-0479">Metal-binding</keyword>
<dbReference type="Gene3D" id="3.30.40.10">
    <property type="entry name" value="Zinc/RING finger domain, C3HC4 (zinc finger)"/>
    <property type="match status" value="1"/>
</dbReference>
<dbReference type="SUPFAM" id="SSF49879">
    <property type="entry name" value="SMAD/FHA domain"/>
    <property type="match status" value="1"/>
</dbReference>
<feature type="non-terminal residue" evidence="9">
    <location>
        <position position="242"/>
    </location>
</feature>
<protein>
    <submittedName>
        <fullName evidence="9">SMAD/FHA domain-containing protein</fullName>
    </submittedName>
</protein>
<keyword evidence="5" id="KW-0862">Zinc</keyword>
<dbReference type="InterPro" id="IPR008984">
    <property type="entry name" value="SMAD_FHA_dom_sf"/>
</dbReference>
<evidence type="ECO:0000313" key="9">
    <source>
        <dbReference type="EMBL" id="KAL0075303.1"/>
    </source>
</evidence>
<dbReference type="EMBL" id="JBCLYO010000037">
    <property type="protein sequence ID" value="KAL0075303.1"/>
    <property type="molecule type" value="Genomic_DNA"/>
</dbReference>
<dbReference type="Pfam" id="PF00498">
    <property type="entry name" value="FHA"/>
    <property type="match status" value="1"/>
</dbReference>
<keyword evidence="4" id="KW-0833">Ubl conjugation pathway</keyword>
<evidence type="ECO:0000313" key="10">
    <source>
        <dbReference type="Proteomes" id="UP001448207"/>
    </source>
</evidence>
<dbReference type="Proteomes" id="UP001448207">
    <property type="component" value="Unassembled WGS sequence"/>
</dbReference>
<gene>
    <name evidence="9" type="ORF">J3Q64DRAFT_1618935</name>
</gene>
<comment type="caution">
    <text evidence="9">The sequence shown here is derived from an EMBL/GenBank/DDBJ whole genome shotgun (WGS) entry which is preliminary data.</text>
</comment>
<dbReference type="Pfam" id="PF17123">
    <property type="entry name" value="zf-RING_11"/>
    <property type="match status" value="1"/>
</dbReference>
<feature type="non-terminal residue" evidence="9">
    <location>
        <position position="1"/>
    </location>
</feature>
<dbReference type="PANTHER" id="PTHR15067:SF7">
    <property type="entry name" value="E3 UBIQUITIN-PROTEIN LIGASE DMA1-RELATED"/>
    <property type="match status" value="1"/>
</dbReference>
<dbReference type="InterPro" id="IPR000253">
    <property type="entry name" value="FHA_dom"/>
</dbReference>
<dbReference type="Gene3D" id="2.60.200.20">
    <property type="match status" value="1"/>
</dbReference>
<keyword evidence="3 6" id="KW-0863">Zinc-finger</keyword>
<evidence type="ECO:0000259" key="7">
    <source>
        <dbReference type="PROSITE" id="PS50006"/>
    </source>
</evidence>
<feature type="domain" description="FHA" evidence="7">
    <location>
        <begin position="35"/>
        <end position="90"/>
    </location>
</feature>
<evidence type="ECO:0000256" key="3">
    <source>
        <dbReference type="ARBA" id="ARBA00022771"/>
    </source>
</evidence>
<sequence length="242" mass="27492">QLPTLHVRIVPSIENPNRCMIFDIVDRVLEAGTIIKLGRFAERAMAENHLSFKSKVVSRSHCEIRMEHDGKLYVRDTRSSSGTFLNHVRLSPANQESKNTEIKDGDIVQLGVDYQGGLDEIYRSVKMRFEVNHTQNQTNSYSVSAFTNLRNFTSPPRHMCSKSVEVEECCICLYAIAPFQALFVAPCAHSYHYKCIRPLLKSYPGFQCPICRTYSDLEASVAIEAEEVIEKYHTRSPMAISP</sequence>
<proteinExistence type="predicted"/>
<evidence type="ECO:0000256" key="6">
    <source>
        <dbReference type="PROSITE-ProRule" id="PRU00175"/>
    </source>
</evidence>
<dbReference type="PANTHER" id="PTHR15067">
    <property type="entry name" value="E3 UBIQUITIN-PROTEIN LIGASE RNF8"/>
    <property type="match status" value="1"/>
</dbReference>
<dbReference type="InterPro" id="IPR013083">
    <property type="entry name" value="Znf_RING/FYVE/PHD"/>
</dbReference>
<evidence type="ECO:0000256" key="5">
    <source>
        <dbReference type="ARBA" id="ARBA00022833"/>
    </source>
</evidence>